<dbReference type="Proteomes" id="UP000015453">
    <property type="component" value="Unassembled WGS sequence"/>
</dbReference>
<keyword evidence="5" id="KW-0378">Hydrolase</keyword>
<gene>
    <name evidence="11" type="ORF">M569_08597</name>
</gene>
<dbReference type="GO" id="GO:0008970">
    <property type="term" value="F:phospholipase A1 activity"/>
    <property type="evidence" value="ECO:0007669"/>
    <property type="project" value="UniProtKB-ARBA"/>
</dbReference>
<keyword evidence="8" id="KW-0443">Lipid metabolism</keyword>
<proteinExistence type="inferred from homology"/>
<reference evidence="11 12" key="1">
    <citation type="journal article" date="2013" name="BMC Genomics">
        <title>The miniature genome of a carnivorous plant Genlisea aurea contains a low number of genes and short non-coding sequences.</title>
        <authorList>
            <person name="Leushkin E.V."/>
            <person name="Sutormin R.A."/>
            <person name="Nabieva E.R."/>
            <person name="Penin A.A."/>
            <person name="Kondrashov A.S."/>
            <person name="Logacheva M.D."/>
        </authorList>
    </citation>
    <scope>NUCLEOTIDE SEQUENCE [LARGE SCALE GENOMIC DNA]</scope>
</reference>
<evidence type="ECO:0000256" key="5">
    <source>
        <dbReference type="ARBA" id="ARBA00022801"/>
    </source>
</evidence>
<feature type="domain" description="Fungal lipase-type" evidence="10">
    <location>
        <begin position="155"/>
        <end position="301"/>
    </location>
</feature>
<dbReference type="AlphaFoldDB" id="S8CH41"/>
<feature type="non-terminal residue" evidence="11">
    <location>
        <position position="423"/>
    </location>
</feature>
<dbReference type="InterPro" id="IPR002921">
    <property type="entry name" value="Fungal_lipase-type"/>
</dbReference>
<evidence type="ECO:0000256" key="6">
    <source>
        <dbReference type="ARBA" id="ARBA00022946"/>
    </source>
</evidence>
<keyword evidence="4" id="KW-0934">Plastid</keyword>
<evidence type="ECO:0000256" key="2">
    <source>
        <dbReference type="ARBA" id="ARBA00010701"/>
    </source>
</evidence>
<dbReference type="PANTHER" id="PTHR31403">
    <property type="entry name" value="PHOSPHOLIPASE A1-IBETA2, CHLOROPLASTIC"/>
    <property type="match status" value="1"/>
</dbReference>
<evidence type="ECO:0000259" key="10">
    <source>
        <dbReference type="Pfam" id="PF01764"/>
    </source>
</evidence>
<feature type="non-terminal residue" evidence="11">
    <location>
        <position position="1"/>
    </location>
</feature>
<dbReference type="GO" id="GO:0016042">
    <property type="term" value="P:lipid catabolic process"/>
    <property type="evidence" value="ECO:0007669"/>
    <property type="project" value="UniProtKB-KW"/>
</dbReference>
<feature type="region of interest" description="Disordered" evidence="9">
    <location>
        <begin position="1"/>
        <end position="28"/>
    </location>
</feature>
<evidence type="ECO:0000256" key="1">
    <source>
        <dbReference type="ARBA" id="ARBA00004229"/>
    </source>
</evidence>
<evidence type="ECO:0000256" key="4">
    <source>
        <dbReference type="ARBA" id="ARBA00022640"/>
    </source>
</evidence>
<dbReference type="SUPFAM" id="SSF53474">
    <property type="entry name" value="alpha/beta-Hydrolases"/>
    <property type="match status" value="1"/>
</dbReference>
<evidence type="ECO:0000256" key="9">
    <source>
        <dbReference type="SAM" id="MobiDB-lite"/>
    </source>
</evidence>
<evidence type="ECO:0000256" key="7">
    <source>
        <dbReference type="ARBA" id="ARBA00022963"/>
    </source>
</evidence>
<organism evidence="11 12">
    <name type="scientific">Genlisea aurea</name>
    <dbReference type="NCBI Taxonomy" id="192259"/>
    <lineage>
        <taxon>Eukaryota</taxon>
        <taxon>Viridiplantae</taxon>
        <taxon>Streptophyta</taxon>
        <taxon>Embryophyta</taxon>
        <taxon>Tracheophyta</taxon>
        <taxon>Spermatophyta</taxon>
        <taxon>Magnoliopsida</taxon>
        <taxon>eudicotyledons</taxon>
        <taxon>Gunneridae</taxon>
        <taxon>Pentapetalae</taxon>
        <taxon>asterids</taxon>
        <taxon>lamiids</taxon>
        <taxon>Lamiales</taxon>
        <taxon>Lentibulariaceae</taxon>
        <taxon>Genlisea</taxon>
    </lineage>
</organism>
<comment type="similarity">
    <text evidence="2">Belongs to the AB hydrolase superfamily. Lipase family.</text>
</comment>
<dbReference type="Gene3D" id="3.40.50.1820">
    <property type="entry name" value="alpha/beta hydrolase"/>
    <property type="match status" value="1"/>
</dbReference>
<keyword evidence="7" id="KW-0442">Lipid degradation</keyword>
<dbReference type="GO" id="GO:0047714">
    <property type="term" value="F:galactolipase activity"/>
    <property type="evidence" value="ECO:0007669"/>
    <property type="project" value="UniProtKB-ARBA"/>
</dbReference>
<dbReference type="Pfam" id="PF01764">
    <property type="entry name" value="Lipase_3"/>
    <property type="match status" value="1"/>
</dbReference>
<sequence>KSDVLQSFVEKKKKKKNNTHPTSPKEEISRKWREIHGANDWKAILNPLHPWLRREIIKYGEFSQATYDAFDFDPFSEYCGSCKYNKKKMLAKLGLEKSGYTVREYIYGMSQMDLPQWMQKSKLAETWSKDSNWIGFMAVSDDVETRRIGRRDIAVAWRGTVAMSEWYDNMKSELHPIGEGEARVEHGFLSIYTSKNESTRYNQSSASEQAIGEIKKLIEFYAERGEEISLTITGHSLGGALALLTAYDAARNFSGIHISVFSFAAPRVGNIAFRDELYAMGVKTLRVTINQDIVPKMPGIVFNENLQKFEDFTGALEWIYTHVGAELKIDVRSSPYLKKRLNLIGFHLLETYLHLIDGFVSEDSDFREDSNRDVALVNKYADMAADDLRIPPAWFQPENKGLVKNAHGRWVKPQRDLEDIPSP</sequence>
<dbReference type="GO" id="GO:0009507">
    <property type="term" value="C:chloroplast"/>
    <property type="evidence" value="ECO:0007669"/>
    <property type="project" value="UniProtKB-SubCell"/>
</dbReference>
<dbReference type="OrthoDB" id="426718at2759"/>
<keyword evidence="12" id="KW-1185">Reference proteome</keyword>
<accession>S8CH41</accession>
<evidence type="ECO:0000313" key="11">
    <source>
        <dbReference type="EMBL" id="EPS66180.1"/>
    </source>
</evidence>
<comment type="caution">
    <text evidence="11">The sequence shown here is derived from an EMBL/GenBank/DDBJ whole genome shotgun (WGS) entry which is preliminary data.</text>
</comment>
<keyword evidence="3" id="KW-0150">Chloroplast</keyword>
<keyword evidence="6" id="KW-0809">Transit peptide</keyword>
<dbReference type="InterPro" id="IPR029058">
    <property type="entry name" value="AB_hydrolase_fold"/>
</dbReference>
<protein>
    <recommendedName>
        <fullName evidence="10">Fungal lipase-type domain-containing protein</fullName>
    </recommendedName>
</protein>
<dbReference type="PANTHER" id="PTHR31403:SF11">
    <property type="entry name" value="OS12G0614500 PROTEIN"/>
    <property type="match status" value="1"/>
</dbReference>
<dbReference type="CDD" id="cd00519">
    <property type="entry name" value="Lipase_3"/>
    <property type="match status" value="1"/>
</dbReference>
<evidence type="ECO:0000256" key="8">
    <source>
        <dbReference type="ARBA" id="ARBA00023098"/>
    </source>
</evidence>
<comment type="subcellular location">
    <subcellularLocation>
        <location evidence="1">Plastid</location>
        <location evidence="1">Chloroplast</location>
    </subcellularLocation>
</comment>
<dbReference type="FunFam" id="3.40.50.1820:FF:000065">
    <property type="entry name" value="Phospholipase A1-II 3"/>
    <property type="match status" value="1"/>
</dbReference>
<name>S8CH41_9LAMI</name>
<evidence type="ECO:0000313" key="12">
    <source>
        <dbReference type="Proteomes" id="UP000015453"/>
    </source>
</evidence>
<dbReference type="EMBL" id="AUSU01003820">
    <property type="protein sequence ID" value="EPS66180.1"/>
    <property type="molecule type" value="Genomic_DNA"/>
</dbReference>
<evidence type="ECO:0000256" key="3">
    <source>
        <dbReference type="ARBA" id="ARBA00022528"/>
    </source>
</evidence>